<dbReference type="GO" id="GO:0003777">
    <property type="term" value="F:microtubule motor activity"/>
    <property type="evidence" value="ECO:0007669"/>
    <property type="project" value="InterPro"/>
</dbReference>
<dbReference type="InterPro" id="IPR000253">
    <property type="entry name" value="FHA_dom"/>
</dbReference>
<dbReference type="PROSITE" id="PS50067">
    <property type="entry name" value="KINESIN_MOTOR_2"/>
    <property type="match status" value="1"/>
</dbReference>
<keyword evidence="1 5" id="KW-0547">Nucleotide-binding</keyword>
<feature type="domain" description="Kinesin motor" evidence="7">
    <location>
        <begin position="29"/>
        <end position="400"/>
    </location>
</feature>
<protein>
    <recommendedName>
        <fullName evidence="10">Kinesin motor domain-containing protein</fullName>
    </recommendedName>
</protein>
<dbReference type="InterPro" id="IPR008984">
    <property type="entry name" value="SMAD_FHA_dom_sf"/>
</dbReference>
<keyword evidence="2 5" id="KW-0067">ATP-binding</keyword>
<dbReference type="Proteomes" id="UP000789390">
    <property type="component" value="Unassembled WGS sequence"/>
</dbReference>
<evidence type="ECO:0000259" key="6">
    <source>
        <dbReference type="PROSITE" id="PS50006"/>
    </source>
</evidence>
<evidence type="ECO:0000256" key="1">
    <source>
        <dbReference type="ARBA" id="ARBA00022741"/>
    </source>
</evidence>
<comment type="caution">
    <text evidence="8">The sequence shown here is derived from an EMBL/GenBank/DDBJ whole genome shotgun (WGS) entry which is preliminary data.</text>
</comment>
<proteinExistence type="inferred from homology"/>
<accession>A0A8J2S9J2</accession>
<keyword evidence="4 5" id="KW-0505">Motor protein</keyword>
<dbReference type="OrthoDB" id="6341525at2759"/>
<dbReference type="FunFam" id="3.40.850.10:FF:000133">
    <property type="entry name" value="Putative kinesin"/>
    <property type="match status" value="1"/>
</dbReference>
<feature type="domain" description="FHA" evidence="6">
    <location>
        <begin position="532"/>
        <end position="578"/>
    </location>
</feature>
<dbReference type="EMBL" id="CAKKLH010000339">
    <property type="protein sequence ID" value="CAH0113449.1"/>
    <property type="molecule type" value="Genomic_DNA"/>
</dbReference>
<dbReference type="SUPFAM" id="SSF52540">
    <property type="entry name" value="P-loop containing nucleoside triphosphate hydrolases"/>
    <property type="match status" value="1"/>
</dbReference>
<dbReference type="SUPFAM" id="SSF49879">
    <property type="entry name" value="SMAD/FHA domain"/>
    <property type="match status" value="1"/>
</dbReference>
<dbReference type="SMART" id="SM00129">
    <property type="entry name" value="KISc"/>
    <property type="match status" value="1"/>
</dbReference>
<dbReference type="AlphaFoldDB" id="A0A8J2S9J2"/>
<dbReference type="InterPro" id="IPR019821">
    <property type="entry name" value="Kinesin_motor_CS"/>
</dbReference>
<dbReference type="PROSITE" id="PS00411">
    <property type="entry name" value="KINESIN_MOTOR_1"/>
    <property type="match status" value="1"/>
</dbReference>
<dbReference type="Gene3D" id="2.60.200.20">
    <property type="match status" value="1"/>
</dbReference>
<dbReference type="GO" id="GO:0005524">
    <property type="term" value="F:ATP binding"/>
    <property type="evidence" value="ECO:0007669"/>
    <property type="project" value="UniProtKB-UniRule"/>
</dbReference>
<evidence type="ECO:0000259" key="7">
    <source>
        <dbReference type="PROSITE" id="PS50067"/>
    </source>
</evidence>
<evidence type="ECO:0000313" key="9">
    <source>
        <dbReference type="Proteomes" id="UP000789390"/>
    </source>
</evidence>
<sequence>MTQYSSANPEVCICSLTVEAERMSESKDRLRVAVRVRPFNQREVARGCKRIVDMDGVTTYLTHPTDQADRKSFSFDHSYWSFDGFNEDKISGTNVADPSHPRGHQYCDQERLFGDLGRAMLADTFEGYNTTLFSYGQTGSGKSYSVIGYGSNEGIIPQFCHEIFRAIDENSFTSSSIDPIQFQVHLSMLEIYNENVYDLLTPSKSDKGLKVREHPKKGFYADGLSDFVVKSYSDIERLIKQGTLSRTVVATNMNATSSRSHTIVSIGLDQKRTTQNGEITITSVVNIVDLAGSERVSKAGTGNTSGERFREGVAINQSLQCLGHCIHALAESSSASSSNFPINSHKNQRIPFRDSVLTKLLMNALGGNSKTIMVASISPADIHYEETLSTLRYADRAKQIRTRAIVNENPIEKLVRELKGETQRIKATLTRGNIDPQWLKTVVNGRQSNPKDTKKKWEDELRAQVTENEREIQRIIRPTKQKEFQKVEEDLLTVELFESKRNHERAGPFLQNVNMDPLLNGRWIHYLKRGTTLIGKSQSSSTDIQMIGPGMQLNHAEISFHENNRVTLRPLTKNGRVLVNGVPIEPSQVELQPNDRLVFGATQMWLFRNPALEDQAGVSDSPMINYDFILHEMSAKSGLDILSSSSDSKNSLQEELVAVLPSIEEANEISAEMSKPVKFEIVLVAPEIQNSPAEKMVPSQVYVKMKNLEHGTEYIWSKDKFFTRFDFMRELYRHHQNEINGEEEESDDIRITDERDPFSESSDAVVIIGMARVVLQSLAHLVEIQEHIPITDLRGIKIGVMKIALVPCADKEGHQLQEDHLIDSSDQLVGRNIFFTFHIIGCRNLPPKFRDLHCKYKFYDDKVDSKTKMYPYSSNLQFNHSRILNYEPVTKELLDYLNHGSVVVEVLGRHIIENNHPLNQSFTSTPMNTREFLSGEEDKIVLSRFALLRTGEIMAQKPTINNFESVLKTIDGRKQELLGELQLVKRTHVRLQQRLDFIRQMTDRCLLTGQESIPTALLDAMLNANSSEQARRIVQQLQTGEDGDEWVDWSVTNHQKEHKSSVCVIS</sequence>
<reference evidence="8" key="1">
    <citation type="submission" date="2021-11" db="EMBL/GenBank/DDBJ databases">
        <authorList>
            <person name="Schell T."/>
        </authorList>
    </citation>
    <scope>NUCLEOTIDE SEQUENCE</scope>
    <source>
        <strain evidence="8">M5</strain>
    </source>
</reference>
<dbReference type="FunFam" id="2.60.200.20:FF:000034">
    <property type="entry name" value="kinesin-like protein KIF28P"/>
    <property type="match status" value="1"/>
</dbReference>
<evidence type="ECO:0000256" key="2">
    <source>
        <dbReference type="ARBA" id="ARBA00022840"/>
    </source>
</evidence>
<dbReference type="GO" id="GO:0008017">
    <property type="term" value="F:microtubule binding"/>
    <property type="evidence" value="ECO:0007669"/>
    <property type="project" value="InterPro"/>
</dbReference>
<dbReference type="GO" id="GO:0007018">
    <property type="term" value="P:microtubule-based movement"/>
    <property type="evidence" value="ECO:0007669"/>
    <property type="project" value="InterPro"/>
</dbReference>
<dbReference type="PRINTS" id="PR00380">
    <property type="entry name" value="KINESINHEAVY"/>
</dbReference>
<dbReference type="InterPro" id="IPR036961">
    <property type="entry name" value="Kinesin_motor_dom_sf"/>
</dbReference>
<dbReference type="InterPro" id="IPR027417">
    <property type="entry name" value="P-loop_NTPase"/>
</dbReference>
<dbReference type="Gene3D" id="3.40.850.10">
    <property type="entry name" value="Kinesin motor domain"/>
    <property type="match status" value="1"/>
</dbReference>
<dbReference type="PANTHER" id="PTHR47117">
    <property type="entry name" value="STAR-RELATED LIPID TRANSFER PROTEIN 9"/>
    <property type="match status" value="1"/>
</dbReference>
<dbReference type="Pfam" id="PF00225">
    <property type="entry name" value="Kinesin"/>
    <property type="match status" value="1"/>
</dbReference>
<keyword evidence="3" id="KW-0175">Coiled coil</keyword>
<dbReference type="InterPro" id="IPR001752">
    <property type="entry name" value="Kinesin_motor_dom"/>
</dbReference>
<dbReference type="PROSITE" id="PS50006">
    <property type="entry name" value="FHA_DOMAIN"/>
    <property type="match status" value="1"/>
</dbReference>
<keyword evidence="9" id="KW-1185">Reference proteome</keyword>
<evidence type="ECO:0000256" key="5">
    <source>
        <dbReference type="PROSITE-ProRule" id="PRU00283"/>
    </source>
</evidence>
<dbReference type="Pfam" id="PF00498">
    <property type="entry name" value="FHA"/>
    <property type="match status" value="1"/>
</dbReference>
<evidence type="ECO:0000313" key="8">
    <source>
        <dbReference type="EMBL" id="CAH0113449.1"/>
    </source>
</evidence>
<comment type="similarity">
    <text evidence="5">Belongs to the TRAFAC class myosin-kinesin ATPase superfamily. Kinesin family.</text>
</comment>
<evidence type="ECO:0000256" key="4">
    <source>
        <dbReference type="ARBA" id="ARBA00023175"/>
    </source>
</evidence>
<evidence type="ECO:0008006" key="10">
    <source>
        <dbReference type="Google" id="ProtNLM"/>
    </source>
</evidence>
<evidence type="ECO:0000256" key="3">
    <source>
        <dbReference type="ARBA" id="ARBA00023054"/>
    </source>
</evidence>
<name>A0A8J2S9J2_9CRUS</name>
<organism evidence="8 9">
    <name type="scientific">Daphnia galeata</name>
    <dbReference type="NCBI Taxonomy" id="27404"/>
    <lineage>
        <taxon>Eukaryota</taxon>
        <taxon>Metazoa</taxon>
        <taxon>Ecdysozoa</taxon>
        <taxon>Arthropoda</taxon>
        <taxon>Crustacea</taxon>
        <taxon>Branchiopoda</taxon>
        <taxon>Diplostraca</taxon>
        <taxon>Cladocera</taxon>
        <taxon>Anomopoda</taxon>
        <taxon>Daphniidae</taxon>
        <taxon>Daphnia</taxon>
    </lineage>
</organism>
<gene>
    <name evidence="8" type="ORF">DGAL_LOCUS17345</name>
</gene>
<feature type="binding site" evidence="5">
    <location>
        <begin position="136"/>
        <end position="143"/>
    </location>
    <ligand>
        <name>ATP</name>
        <dbReference type="ChEBI" id="CHEBI:30616"/>
    </ligand>
</feature>